<dbReference type="PANTHER" id="PTHR43501:SF1">
    <property type="entry name" value="CYTOSOL NON-SPECIFIC DIPEPTIDASE"/>
    <property type="match status" value="1"/>
</dbReference>
<evidence type="ECO:0000256" key="2">
    <source>
        <dbReference type="ARBA" id="ARBA00001947"/>
    </source>
</evidence>
<dbReference type="PRINTS" id="PR00934">
    <property type="entry name" value="XHISDIPTASE"/>
</dbReference>
<evidence type="ECO:0000256" key="1">
    <source>
        <dbReference type="ARBA" id="ARBA00001941"/>
    </source>
</evidence>
<accession>A0A7H1C549</accession>
<dbReference type="PIRSF" id="PIRSF016599">
    <property type="entry name" value="Xaa-His_dipept"/>
    <property type="match status" value="1"/>
</dbReference>
<dbReference type="GO" id="GO:0070573">
    <property type="term" value="F:metallodipeptidase activity"/>
    <property type="evidence" value="ECO:0007669"/>
    <property type="project" value="TreeGrafter"/>
</dbReference>
<evidence type="ECO:0000256" key="16">
    <source>
        <dbReference type="ARBA" id="ARBA00076004"/>
    </source>
</evidence>
<dbReference type="Pfam" id="PF01546">
    <property type="entry name" value="Peptidase_M20"/>
    <property type="match status" value="1"/>
</dbReference>
<feature type="domain" description="Peptidase M20 dimerisation" evidence="19">
    <location>
        <begin position="206"/>
        <end position="291"/>
    </location>
</feature>
<keyword evidence="21" id="KW-1185">Reference proteome</keyword>
<dbReference type="NCBIfam" id="TIGR01893">
    <property type="entry name" value="aa-his-dipept"/>
    <property type="match status" value="1"/>
</dbReference>
<comment type="cofactor">
    <cofactor evidence="2">
        <name>Zn(2+)</name>
        <dbReference type="ChEBI" id="CHEBI:29105"/>
    </cofactor>
</comment>
<keyword evidence="5" id="KW-0378">Hydrolase</keyword>
<evidence type="ECO:0000256" key="4">
    <source>
        <dbReference type="ARBA" id="ARBA00022723"/>
    </source>
</evidence>
<evidence type="ECO:0000256" key="15">
    <source>
        <dbReference type="ARBA" id="ARBA00075285"/>
    </source>
</evidence>
<evidence type="ECO:0000256" key="6">
    <source>
        <dbReference type="ARBA" id="ARBA00022833"/>
    </source>
</evidence>
<dbReference type="InterPro" id="IPR001160">
    <property type="entry name" value="Peptidase_M20C"/>
</dbReference>
<evidence type="ECO:0000256" key="3">
    <source>
        <dbReference type="ARBA" id="ARBA00022670"/>
    </source>
</evidence>
<evidence type="ECO:0000256" key="18">
    <source>
        <dbReference type="ARBA" id="ARBA00078074"/>
    </source>
</evidence>
<evidence type="ECO:0000313" key="20">
    <source>
        <dbReference type="EMBL" id="QNS16104.1"/>
    </source>
</evidence>
<dbReference type="Gene3D" id="3.40.630.10">
    <property type="entry name" value="Zn peptidases"/>
    <property type="match status" value="2"/>
</dbReference>
<dbReference type="PANTHER" id="PTHR43501">
    <property type="entry name" value="CYTOSOL NON-SPECIFIC DIPEPTIDASE"/>
    <property type="match status" value="1"/>
</dbReference>
<keyword evidence="7" id="KW-0224">Dipeptidase</keyword>
<dbReference type="SUPFAM" id="SSF53187">
    <property type="entry name" value="Zn-dependent exopeptidases"/>
    <property type="match status" value="1"/>
</dbReference>
<comment type="catalytic activity">
    <reaction evidence="10">
        <text>Hydrolysis of dipeptides, preferentially hydrophobic dipeptides including prolyl amino acids.</text>
        <dbReference type="EC" id="3.4.13.18"/>
    </reaction>
</comment>
<reference evidence="20 21" key="1">
    <citation type="submission" date="2020-09" db="EMBL/GenBank/DDBJ databases">
        <title>Mannheimia bovis sp.nov., isolated from a cow.</title>
        <authorList>
            <person name="Li F."/>
        </authorList>
    </citation>
    <scope>NUCLEOTIDE SEQUENCE [LARGE SCALE GENOMIC DNA]</scope>
    <source>
        <strain evidence="20 21">ZY190616</strain>
    </source>
</reference>
<evidence type="ECO:0000256" key="11">
    <source>
        <dbReference type="ARBA" id="ARBA00038976"/>
    </source>
</evidence>
<comment type="similarity">
    <text evidence="13">Belongs to the peptidase M20C family.</text>
</comment>
<dbReference type="GO" id="GO:0005829">
    <property type="term" value="C:cytosol"/>
    <property type="evidence" value="ECO:0007669"/>
    <property type="project" value="TreeGrafter"/>
</dbReference>
<protein>
    <recommendedName>
        <fullName evidence="14">Cytosol non-specific dipeptidase</fullName>
        <ecNumber evidence="11">3.4.13.18</ecNumber>
    </recommendedName>
    <alternativeName>
        <fullName evidence="17">Aminoacyl-histidine dipeptidase</fullName>
    </alternativeName>
    <alternativeName>
        <fullName evidence="16">Beta-alanyl-histidine dipeptidase</fullName>
    </alternativeName>
    <alternativeName>
        <fullName evidence="15">Carnosinase</fullName>
    </alternativeName>
    <alternativeName>
        <fullName evidence="12">Peptidase D</fullName>
    </alternativeName>
    <alternativeName>
        <fullName evidence="18">Xaa-His dipeptidase</fullName>
    </alternativeName>
</protein>
<sequence length="484" mass="52825">MSEISTLAPQLLWQWFDKVCAIPHPSYHEEELAEFIVNWAKSKNFFVERDEAGNVLIRKPATAGMEDRAVIALQAHLDMVPQANAGTVHDFKKDPIQPYIDGEWVKAKGTTLGADNGIGLASCLAVLDSDDLAHPTIEVLLTMTEEAGMEGAIGLRPNWLTADIMINTDTEENGEIYIGCAGGENVNITLPVFLVPHQQDAALTFTLKGLQGGHSGCDIHTTRANAIKVFARILEEAYNEVEFQISAVQGGSVRNAIPREAHATLIVSAENKEKLTACLTQTAERLKTELRIAEPNFQFFIEEANVPEQAFDPASTARVIHFINALPNGVVRNSDVVENVVETSLSIGVLSTKESDVKATILARSLIEGGKADIRSKIRSLATLVGAEVDFSGNYPGWEPNPDSKITPLTKAIYDDILGYESQIKVIHAGLECGLINKIYPNMDFVSIGPTILNAHSPDEKVHIPAVETYWKLLTRLLSQAPSK</sequence>
<dbReference type="InterPro" id="IPR011650">
    <property type="entry name" value="Peptidase_M20_dimer"/>
</dbReference>
<keyword evidence="4" id="KW-0479">Metal-binding</keyword>
<organism evidence="20 21">
    <name type="scientific">Mannheimia bovis</name>
    <dbReference type="NCBI Taxonomy" id="2770636"/>
    <lineage>
        <taxon>Bacteria</taxon>
        <taxon>Pseudomonadati</taxon>
        <taxon>Pseudomonadota</taxon>
        <taxon>Gammaproteobacteria</taxon>
        <taxon>Pasteurellales</taxon>
        <taxon>Pasteurellaceae</taxon>
        <taxon>Mannheimia</taxon>
    </lineage>
</organism>
<dbReference type="GO" id="GO:0046872">
    <property type="term" value="F:metal ion binding"/>
    <property type="evidence" value="ECO:0007669"/>
    <property type="project" value="UniProtKB-KW"/>
</dbReference>
<evidence type="ECO:0000256" key="9">
    <source>
        <dbReference type="ARBA" id="ARBA00023285"/>
    </source>
</evidence>
<evidence type="ECO:0000256" key="7">
    <source>
        <dbReference type="ARBA" id="ARBA00022997"/>
    </source>
</evidence>
<dbReference type="FunFam" id="3.40.630.10:FF:000015">
    <property type="entry name" value="Aminoacyl-histidine dipeptidase PepD"/>
    <property type="match status" value="1"/>
</dbReference>
<dbReference type="EC" id="3.4.13.18" evidence="11"/>
<evidence type="ECO:0000256" key="8">
    <source>
        <dbReference type="ARBA" id="ARBA00023049"/>
    </source>
</evidence>
<dbReference type="FunFam" id="3.40.630.10:FF:000018">
    <property type="entry name" value="Aminoacyl-histidine dipeptidase PepD"/>
    <property type="match status" value="1"/>
</dbReference>
<keyword evidence="9" id="KW-0170">Cobalt</keyword>
<evidence type="ECO:0000259" key="19">
    <source>
        <dbReference type="Pfam" id="PF07687"/>
    </source>
</evidence>
<proteinExistence type="inferred from homology"/>
<dbReference type="GO" id="GO:0006508">
    <property type="term" value="P:proteolysis"/>
    <property type="evidence" value="ECO:0007669"/>
    <property type="project" value="UniProtKB-KW"/>
</dbReference>
<evidence type="ECO:0000256" key="5">
    <source>
        <dbReference type="ARBA" id="ARBA00022801"/>
    </source>
</evidence>
<keyword evidence="8" id="KW-0482">Metalloprotease</keyword>
<evidence type="ECO:0000256" key="17">
    <source>
        <dbReference type="ARBA" id="ARBA00077688"/>
    </source>
</evidence>
<dbReference type="RefSeq" id="WP_188157595.1">
    <property type="nucleotide sequence ID" value="NZ_CP061280.1"/>
</dbReference>
<keyword evidence="6" id="KW-0862">Zinc</keyword>
<evidence type="ECO:0000256" key="14">
    <source>
        <dbReference type="ARBA" id="ARBA00071271"/>
    </source>
</evidence>
<dbReference type="Proteomes" id="UP000576260">
    <property type="component" value="Chromosome"/>
</dbReference>
<name>A0A7H1C549_9PAST</name>
<dbReference type="Pfam" id="PF07687">
    <property type="entry name" value="M20_dimer"/>
    <property type="match status" value="1"/>
</dbReference>
<evidence type="ECO:0000256" key="12">
    <source>
        <dbReference type="ARBA" id="ARBA00044252"/>
    </source>
</evidence>
<dbReference type="CDD" id="cd03890">
    <property type="entry name" value="M20_pepD"/>
    <property type="match status" value="1"/>
</dbReference>
<comment type="cofactor">
    <cofactor evidence="1">
        <name>Co(2+)</name>
        <dbReference type="ChEBI" id="CHEBI:48828"/>
    </cofactor>
</comment>
<dbReference type="AlphaFoldDB" id="A0A7H1C549"/>
<keyword evidence="3" id="KW-0645">Protease</keyword>
<evidence type="ECO:0000256" key="13">
    <source>
        <dbReference type="ARBA" id="ARBA00061423"/>
    </source>
</evidence>
<dbReference type="EMBL" id="CP061280">
    <property type="protein sequence ID" value="QNS16104.1"/>
    <property type="molecule type" value="Genomic_DNA"/>
</dbReference>
<dbReference type="InterPro" id="IPR002933">
    <property type="entry name" value="Peptidase_M20"/>
</dbReference>
<dbReference type="KEGG" id="mbos:ICJ55_05095"/>
<evidence type="ECO:0000313" key="21">
    <source>
        <dbReference type="Proteomes" id="UP000576260"/>
    </source>
</evidence>
<gene>
    <name evidence="20" type="ORF">ICJ55_05095</name>
</gene>
<evidence type="ECO:0000256" key="10">
    <source>
        <dbReference type="ARBA" id="ARBA00036421"/>
    </source>
</evidence>